<dbReference type="Pfam" id="PF01048">
    <property type="entry name" value="PNP_UDP_1"/>
    <property type="match status" value="1"/>
</dbReference>
<dbReference type="OMA" id="WVPVDKH"/>
<feature type="chain" id="PRO_5002877131" description="Nucleoside phosphorylase domain-containing protein" evidence="1">
    <location>
        <begin position="30"/>
        <end position="346"/>
    </location>
</feature>
<dbReference type="GO" id="GO:0009116">
    <property type="term" value="P:nucleoside metabolic process"/>
    <property type="evidence" value="ECO:0007669"/>
    <property type="project" value="InterPro"/>
</dbReference>
<evidence type="ECO:0000256" key="1">
    <source>
        <dbReference type="SAM" id="SignalP"/>
    </source>
</evidence>
<dbReference type="EMBL" id="EF676527">
    <property type="protein sequence ID" value="ABR16427.1"/>
    <property type="molecule type" value="mRNA"/>
</dbReference>
<name>B8LL97_PICSI</name>
<dbReference type="PANTHER" id="PTHR21234:SF42">
    <property type="entry name" value="PHOSPHORYLASE SUPERFAMILY PROTEIN"/>
    <property type="match status" value="1"/>
</dbReference>
<accession>B8LL97</accession>
<proteinExistence type="evidence at transcript level"/>
<dbReference type="SUPFAM" id="SSF53167">
    <property type="entry name" value="Purine and uridine phosphorylases"/>
    <property type="match status" value="1"/>
</dbReference>
<organism evidence="3">
    <name type="scientific">Picea sitchensis</name>
    <name type="common">Sitka spruce</name>
    <name type="synonym">Pinus sitchensis</name>
    <dbReference type="NCBI Taxonomy" id="3332"/>
    <lineage>
        <taxon>Eukaryota</taxon>
        <taxon>Viridiplantae</taxon>
        <taxon>Streptophyta</taxon>
        <taxon>Embryophyta</taxon>
        <taxon>Tracheophyta</taxon>
        <taxon>Spermatophyta</taxon>
        <taxon>Pinopsida</taxon>
        <taxon>Pinidae</taxon>
        <taxon>Conifers I</taxon>
        <taxon>Pinales</taxon>
        <taxon>Pinaceae</taxon>
        <taxon>Picea</taxon>
    </lineage>
</organism>
<reference evidence="3" key="1">
    <citation type="submission" date="2007-06" db="EMBL/GenBank/DDBJ databases">
        <title>Full length cDNA sequences from Sitka Spruce (Picea sitchensis).</title>
        <authorList>
            <person name="Ralph S.G."/>
            <person name="Chun H.E."/>
            <person name="Liao N."/>
            <person name="Ali J."/>
            <person name="Reid K."/>
            <person name="Kolosova N."/>
            <person name="Cooper N."/>
            <person name="Cullis C."/>
            <person name="Jancsik S."/>
            <person name="Moore R."/>
            <person name="Mayo M."/>
            <person name="Wagner S."/>
            <person name="Holt R.A."/>
            <person name="Jones S.J.M."/>
            <person name="Marra M.A."/>
            <person name="Ritland C.E."/>
            <person name="Ritland K."/>
            <person name="Bohlmann J."/>
        </authorList>
    </citation>
    <scope>NUCLEOTIDE SEQUENCE</scope>
    <source>
        <tissue evidence="3">Green portion of the leader tissue</tissue>
    </source>
</reference>
<keyword evidence="1" id="KW-0732">Signal</keyword>
<dbReference type="Gene3D" id="3.40.50.1580">
    <property type="entry name" value="Nucleoside phosphorylase domain"/>
    <property type="match status" value="1"/>
</dbReference>
<feature type="signal peptide" evidence="1">
    <location>
        <begin position="1"/>
        <end position="29"/>
    </location>
</feature>
<protein>
    <recommendedName>
        <fullName evidence="2">Nucleoside phosphorylase domain-containing protein</fullName>
    </recommendedName>
</protein>
<dbReference type="AlphaFoldDB" id="B8LL97"/>
<evidence type="ECO:0000313" key="3">
    <source>
        <dbReference type="EMBL" id="ABR16427.1"/>
    </source>
</evidence>
<dbReference type="InterPro" id="IPR000845">
    <property type="entry name" value="Nucleoside_phosphorylase_d"/>
</dbReference>
<evidence type="ECO:0000259" key="2">
    <source>
        <dbReference type="Pfam" id="PF01048"/>
    </source>
</evidence>
<dbReference type="GO" id="GO:0003824">
    <property type="term" value="F:catalytic activity"/>
    <property type="evidence" value="ECO:0007669"/>
    <property type="project" value="InterPro"/>
</dbReference>
<dbReference type="InterPro" id="IPR035994">
    <property type="entry name" value="Nucleoside_phosphorylase_sf"/>
</dbReference>
<dbReference type="CDD" id="cd09008">
    <property type="entry name" value="MTAN"/>
    <property type="match status" value="1"/>
</dbReference>
<sequence length="346" mass="38095">MMKIFTAIHCIWMLIIVTALMVDLSSVDALLPLPKVQRIIRKINRHGPYLGIVVPNAFEMDPLLQSSSFNVSKTLDVAGRRFHIGSIHKHRVIIVMSGLGMLNSGITTQLLLSFFEVKGVVHYGIAGNANSSLHIGDVTIPRYWAHTGLWNWQRYGDGPSDELSLESNGDYTRQIGYLDFANFTTPSNQSSGNLLNNVWYQPEEVFPVNGTPEVRQHAFWVPVDEHYYQIAKSLETLKLEGCLNSTTCLSNTPKAVLVERGSSANVFVDNAAYRNFLYTKFNISPIDMESAAVALVCLEQGLPFIAIRSLSDLAGGGTSESNQAAVFAGLASQNAVTAVIQFIKDL</sequence>
<dbReference type="PANTHER" id="PTHR21234">
    <property type="entry name" value="PURINE NUCLEOSIDE PHOSPHORYLASE"/>
    <property type="match status" value="1"/>
</dbReference>
<feature type="domain" description="Nucleoside phosphorylase" evidence="2">
    <location>
        <begin position="50"/>
        <end position="342"/>
    </location>
</feature>